<keyword evidence="1" id="KW-0472">Membrane</keyword>
<evidence type="ECO:0000256" key="2">
    <source>
        <dbReference type="SAM" id="SignalP"/>
    </source>
</evidence>
<keyword evidence="4" id="KW-1185">Reference proteome</keyword>
<keyword evidence="2" id="KW-0732">Signal</keyword>
<accession>A0AAV8VTI4</accession>
<gene>
    <name evidence="3" type="ORF">NQ315_002258</name>
</gene>
<feature type="transmembrane region" description="Helical" evidence="1">
    <location>
        <begin position="56"/>
        <end position="78"/>
    </location>
</feature>
<keyword evidence="1" id="KW-0812">Transmembrane</keyword>
<evidence type="ECO:0000256" key="1">
    <source>
        <dbReference type="SAM" id="Phobius"/>
    </source>
</evidence>
<organism evidence="3 4">
    <name type="scientific">Exocentrus adspersus</name>
    <dbReference type="NCBI Taxonomy" id="1586481"/>
    <lineage>
        <taxon>Eukaryota</taxon>
        <taxon>Metazoa</taxon>
        <taxon>Ecdysozoa</taxon>
        <taxon>Arthropoda</taxon>
        <taxon>Hexapoda</taxon>
        <taxon>Insecta</taxon>
        <taxon>Pterygota</taxon>
        <taxon>Neoptera</taxon>
        <taxon>Endopterygota</taxon>
        <taxon>Coleoptera</taxon>
        <taxon>Polyphaga</taxon>
        <taxon>Cucujiformia</taxon>
        <taxon>Chrysomeloidea</taxon>
        <taxon>Cerambycidae</taxon>
        <taxon>Lamiinae</taxon>
        <taxon>Acanthocinini</taxon>
        <taxon>Exocentrus</taxon>
    </lineage>
</organism>
<dbReference type="AlphaFoldDB" id="A0AAV8VTI4"/>
<proteinExistence type="predicted"/>
<reference evidence="3 4" key="1">
    <citation type="journal article" date="2023" name="Insect Mol. Biol.">
        <title>Genome sequencing provides insights into the evolution of gene families encoding plant cell wall-degrading enzymes in longhorned beetles.</title>
        <authorList>
            <person name="Shin N.R."/>
            <person name="Okamura Y."/>
            <person name="Kirsch R."/>
            <person name="Pauchet Y."/>
        </authorList>
    </citation>
    <scope>NUCLEOTIDE SEQUENCE [LARGE SCALE GENOMIC DNA]</scope>
    <source>
        <strain evidence="3">EAD_L_NR</strain>
    </source>
</reference>
<dbReference type="EMBL" id="JANEYG010000034">
    <property type="protein sequence ID" value="KAJ8917241.1"/>
    <property type="molecule type" value="Genomic_DNA"/>
</dbReference>
<feature type="chain" id="PRO_5043361781" evidence="2">
    <location>
        <begin position="29"/>
        <end position="97"/>
    </location>
</feature>
<evidence type="ECO:0000313" key="4">
    <source>
        <dbReference type="Proteomes" id="UP001159042"/>
    </source>
</evidence>
<feature type="signal peptide" evidence="2">
    <location>
        <begin position="1"/>
        <end position="28"/>
    </location>
</feature>
<comment type="caution">
    <text evidence="3">The sequence shown here is derived from an EMBL/GenBank/DDBJ whole genome shotgun (WGS) entry which is preliminary data.</text>
</comment>
<protein>
    <submittedName>
        <fullName evidence="3">Uncharacterized protein</fullName>
    </submittedName>
</protein>
<dbReference type="Proteomes" id="UP001159042">
    <property type="component" value="Unassembled WGS sequence"/>
</dbReference>
<sequence length="97" mass="11141">MFSLQSPNPHQQRLLYIICFCLVKTVSGNYCEFGICEEDQYCCGDNRCCKITVPVWYFWAGVLLIVIAVFVAICLYIGRNKSNNGYKRVLSEEQEAI</sequence>
<evidence type="ECO:0000313" key="3">
    <source>
        <dbReference type="EMBL" id="KAJ8917241.1"/>
    </source>
</evidence>
<name>A0AAV8VTI4_9CUCU</name>
<keyword evidence="1" id="KW-1133">Transmembrane helix</keyword>